<evidence type="ECO:0000313" key="3">
    <source>
        <dbReference type="Proteomes" id="UP000266313"/>
    </source>
</evidence>
<accession>A0A250KQJ5</accession>
<keyword evidence="3" id="KW-1185">Reference proteome</keyword>
<dbReference type="KEGG" id="mmai:sS8_1913"/>
<reference evidence="2 3" key="1">
    <citation type="submission" date="2016-12" db="EMBL/GenBank/DDBJ databases">
        <title>Genome sequencing of Methylocaldum marinum.</title>
        <authorList>
            <person name="Takeuchi M."/>
            <person name="Kamagata Y."/>
            <person name="Hiraoka S."/>
            <person name="Oshima K."/>
            <person name="Hattori M."/>
            <person name="Iwasaki W."/>
        </authorList>
    </citation>
    <scope>NUCLEOTIDE SEQUENCE [LARGE SCALE GENOMIC DNA]</scope>
    <source>
        <strain evidence="2 3">S8</strain>
    </source>
</reference>
<dbReference type="Proteomes" id="UP000266313">
    <property type="component" value="Chromosome"/>
</dbReference>
<evidence type="ECO:0000259" key="1">
    <source>
        <dbReference type="Pfam" id="PF22548"/>
    </source>
</evidence>
<dbReference type="InterPro" id="IPR054347">
    <property type="entry name" value="TOTE_primase"/>
</dbReference>
<dbReference type="EMBL" id="AP017928">
    <property type="protein sequence ID" value="BBA33867.1"/>
    <property type="molecule type" value="Genomic_DNA"/>
</dbReference>
<proteinExistence type="predicted"/>
<dbReference type="Pfam" id="PF22548">
    <property type="entry name" value="AEP-TOTE"/>
    <property type="match status" value="1"/>
</dbReference>
<evidence type="ECO:0000313" key="2">
    <source>
        <dbReference type="EMBL" id="BBA33867.1"/>
    </source>
</evidence>
<dbReference type="RefSeq" id="WP_170161015.1">
    <property type="nucleotide sequence ID" value="NZ_AP017928.1"/>
</dbReference>
<sequence>MASHALTRSAGSKLLSSPQQLKLASYDRFFPNRDTMPKGGFGNLIALPLQKEP</sequence>
<organism evidence="2 3">
    <name type="scientific">Methylocaldum marinum</name>
    <dbReference type="NCBI Taxonomy" id="1432792"/>
    <lineage>
        <taxon>Bacteria</taxon>
        <taxon>Pseudomonadati</taxon>
        <taxon>Pseudomonadota</taxon>
        <taxon>Gammaproteobacteria</taxon>
        <taxon>Methylococcales</taxon>
        <taxon>Methylococcaceae</taxon>
        <taxon>Methylocaldum</taxon>
    </lineage>
</organism>
<dbReference type="AlphaFoldDB" id="A0A250KQJ5"/>
<feature type="domain" description="TOTE conflict system primase" evidence="1">
    <location>
        <begin position="12"/>
        <end position="52"/>
    </location>
</feature>
<protein>
    <submittedName>
        <fullName evidence="2">Type III restriction protein res subunit</fullName>
    </submittedName>
</protein>
<name>A0A250KQJ5_9GAMM</name>
<gene>
    <name evidence="2" type="ORF">sS8_1913</name>
</gene>